<protein>
    <submittedName>
        <fullName evidence="1">Uncharacterized protein</fullName>
    </submittedName>
</protein>
<evidence type="ECO:0000313" key="1">
    <source>
        <dbReference type="EMBL" id="GAG26832.1"/>
    </source>
</evidence>
<feature type="non-terminal residue" evidence="1">
    <location>
        <position position="110"/>
    </location>
</feature>
<reference evidence="1" key="1">
    <citation type="journal article" date="2014" name="Front. Microbiol.">
        <title>High frequency of phylogenetically diverse reductive dehalogenase-homologous genes in deep subseafloor sedimentary metagenomes.</title>
        <authorList>
            <person name="Kawai M."/>
            <person name="Futagami T."/>
            <person name="Toyoda A."/>
            <person name="Takaki Y."/>
            <person name="Nishi S."/>
            <person name="Hori S."/>
            <person name="Arai W."/>
            <person name="Tsubouchi T."/>
            <person name="Morono Y."/>
            <person name="Uchiyama I."/>
            <person name="Ito T."/>
            <person name="Fujiyama A."/>
            <person name="Inagaki F."/>
            <person name="Takami H."/>
        </authorList>
    </citation>
    <scope>NUCLEOTIDE SEQUENCE</scope>
    <source>
        <strain evidence="1">Expedition CK06-06</strain>
    </source>
</reference>
<proteinExistence type="predicted"/>
<sequence>MGMGANINPKVQAAFKRLIKDPKTTARLKAILDETIKANEGKSKEEIIKIFEGRKKAFGSTLQKQALDSARKSSLPSRKAALKELVDERLKLQEAKRLNALASDAEVNRV</sequence>
<gene>
    <name evidence="1" type="ORF">S01H1_51941</name>
</gene>
<comment type="caution">
    <text evidence="1">The sequence shown here is derived from an EMBL/GenBank/DDBJ whole genome shotgun (WGS) entry which is preliminary data.</text>
</comment>
<organism evidence="1">
    <name type="scientific">marine sediment metagenome</name>
    <dbReference type="NCBI Taxonomy" id="412755"/>
    <lineage>
        <taxon>unclassified sequences</taxon>
        <taxon>metagenomes</taxon>
        <taxon>ecological metagenomes</taxon>
    </lineage>
</organism>
<dbReference type="EMBL" id="BARS01033553">
    <property type="protein sequence ID" value="GAG26832.1"/>
    <property type="molecule type" value="Genomic_DNA"/>
</dbReference>
<accession>X0WUF0</accession>
<dbReference type="AlphaFoldDB" id="X0WUF0"/>
<dbReference type="Gene3D" id="1.10.4030.10">
    <property type="entry name" value="Porin chaperone SurA, peptide-binding domain"/>
    <property type="match status" value="1"/>
</dbReference>
<name>X0WUF0_9ZZZZ</name>
<dbReference type="InterPro" id="IPR027304">
    <property type="entry name" value="Trigger_fact/SurA_dom_sf"/>
</dbReference>
<dbReference type="SUPFAM" id="SSF109998">
    <property type="entry name" value="Triger factor/SurA peptide-binding domain-like"/>
    <property type="match status" value="1"/>
</dbReference>